<reference evidence="1 2" key="1">
    <citation type="submission" date="2018-10" db="EMBL/GenBank/DDBJ databases">
        <title>Transmission dynamics of multidrug resistant bacteria on intensive care unit surfaces.</title>
        <authorList>
            <person name="D'Souza A.W."/>
            <person name="Potter R.F."/>
            <person name="Wallace M."/>
            <person name="Shupe A."/>
            <person name="Patel S."/>
            <person name="Sun S."/>
            <person name="Gul D."/>
            <person name="Kwon J.H."/>
            <person name="Andleeb S."/>
            <person name="Burnham C.-A.D."/>
            <person name="Dantas G."/>
        </authorList>
    </citation>
    <scope>NUCLEOTIDE SEQUENCE [LARGE SCALE GENOMIC DNA]</scope>
    <source>
        <strain evidence="1 2">AS_373</strain>
    </source>
</reference>
<dbReference type="AlphaFoldDB" id="A0A3R9G0U5"/>
<dbReference type="OrthoDB" id="6542252at2"/>
<dbReference type="InterPro" id="IPR025730">
    <property type="entry name" value="Biofilm_BssS"/>
</dbReference>
<evidence type="ECO:0000313" key="1">
    <source>
        <dbReference type="EMBL" id="RSE29240.1"/>
    </source>
</evidence>
<comment type="caution">
    <text evidence="1">The sequence shown here is derived from an EMBL/GenBank/DDBJ whole genome shotgun (WGS) entry which is preliminary data.</text>
</comment>
<dbReference type="EMBL" id="RHXB01000001">
    <property type="protein sequence ID" value="RSE29240.1"/>
    <property type="molecule type" value="Genomic_DNA"/>
</dbReference>
<proteinExistence type="predicted"/>
<dbReference type="Pfam" id="PF13991">
    <property type="entry name" value="BssS"/>
    <property type="match status" value="1"/>
</dbReference>
<sequence>MSKTDDIPVFPVTGWQAKPLPGYDALAMKFEFIPSLLQPIDSPRETQFFALTPEMAESLISELQKHIESLRKPDVGSPFKSRH</sequence>
<dbReference type="Proteomes" id="UP000275331">
    <property type="component" value="Unassembled WGS sequence"/>
</dbReference>
<accession>A0A3R9G0U5</accession>
<gene>
    <name evidence="1" type="ORF">EGT71_01590</name>
</gene>
<evidence type="ECO:0000313" key="2">
    <source>
        <dbReference type="Proteomes" id="UP000275331"/>
    </source>
</evidence>
<dbReference type="RefSeq" id="WP_125292287.1">
    <property type="nucleotide sequence ID" value="NZ_RHWZ01000002.1"/>
</dbReference>
<name>A0A3R9G0U5_9ENTR</name>
<organism evidence="1 2">
    <name type="scientific">Atlantibacter subterraneus</name>
    <dbReference type="NCBI Taxonomy" id="255519"/>
    <lineage>
        <taxon>Bacteria</taxon>
        <taxon>Pseudomonadati</taxon>
        <taxon>Pseudomonadota</taxon>
        <taxon>Gammaproteobacteria</taxon>
        <taxon>Enterobacterales</taxon>
        <taxon>Enterobacteriaceae</taxon>
        <taxon>Atlantibacter</taxon>
    </lineage>
</organism>
<protein>
    <submittedName>
        <fullName evidence="1">BssS family protein</fullName>
    </submittedName>
</protein>